<dbReference type="Pfam" id="PF23665">
    <property type="entry name" value="CDCP1_CUB_6"/>
    <property type="match status" value="2"/>
</dbReference>
<reference evidence="5" key="1">
    <citation type="submission" date="2025-08" db="UniProtKB">
        <authorList>
            <consortium name="Ensembl"/>
        </authorList>
    </citation>
    <scope>IDENTIFICATION</scope>
</reference>
<dbReference type="InterPro" id="IPR056266">
    <property type="entry name" value="CDCP1_CUB_3rd_6th"/>
</dbReference>
<keyword evidence="2" id="KW-0472">Membrane</keyword>
<organism evidence="5 6">
    <name type="scientific">Gadus morhua</name>
    <name type="common">Atlantic cod</name>
    <dbReference type="NCBI Taxonomy" id="8049"/>
    <lineage>
        <taxon>Eukaryota</taxon>
        <taxon>Metazoa</taxon>
        <taxon>Chordata</taxon>
        <taxon>Craniata</taxon>
        <taxon>Vertebrata</taxon>
        <taxon>Euteleostomi</taxon>
        <taxon>Actinopterygii</taxon>
        <taxon>Neopterygii</taxon>
        <taxon>Teleostei</taxon>
        <taxon>Neoteleostei</taxon>
        <taxon>Acanthomorphata</taxon>
        <taxon>Zeiogadaria</taxon>
        <taxon>Gadariae</taxon>
        <taxon>Gadiformes</taxon>
        <taxon>Gadoidei</taxon>
        <taxon>Gadidae</taxon>
        <taxon>Gadus</taxon>
    </lineage>
</organism>
<evidence type="ECO:0000256" key="1">
    <source>
        <dbReference type="SAM" id="MobiDB-lite"/>
    </source>
</evidence>
<feature type="region of interest" description="Disordered" evidence="1">
    <location>
        <begin position="551"/>
        <end position="573"/>
    </location>
</feature>
<keyword evidence="6" id="KW-1185">Reference proteome</keyword>
<reference evidence="5" key="2">
    <citation type="submission" date="2025-09" db="UniProtKB">
        <authorList>
            <consortium name="Ensembl"/>
        </authorList>
    </citation>
    <scope>IDENTIFICATION</scope>
</reference>
<dbReference type="GeneTree" id="ENSGT00390000010209"/>
<evidence type="ECO:0000256" key="2">
    <source>
        <dbReference type="SAM" id="Phobius"/>
    </source>
</evidence>
<accession>A0A8C4Z6Y1</accession>
<dbReference type="PANTHER" id="PTHR14477">
    <property type="entry name" value="CUB DOMAIN-CONTAINING PROTEIN 1"/>
    <property type="match status" value="1"/>
</dbReference>
<protein>
    <recommendedName>
        <fullName evidence="7">CUB domain-containing protein 1</fullName>
    </recommendedName>
</protein>
<sequence>MTWDVRVPGMHNYSVVFTDHRLPEKCLSGKVRLRYQGPGGKVTPLGLDAPQPRHKQGNFNLSLSNCMPNQTLDGLRLDFTVSVMRSGHPVLCTVDLTKQTDLTLQIEKVGSDPNCELSLDSVMRDAVRVAPGTQGRLSFLDCPKEDLRLTASRVIDGSSCRGPCLVAEALLTVPPVDACLPVALSSFTWHLLVPANATLDLRSPAPGGLRQSLPGQECGGAGALSLVEGVSDGGRPIGTFCQQGVLERMQVHGNVSVTVATRGVTRAPGPVLNVSVTDEISEHIIYTVRPQFPDPALLATPNWPEGMRPSSTVSWMVQVPPQFLALVQFPNVTQPSCAQRHTSIKVQQMGSKEEKLSRREDEKLEDTVVSESFYLNMSNCVPDRHHFSALSKVSLQPSNSPVGIILGVLGAVLLLVLVFVAVGLLVRKKKKNDKEAREASIYIGKGNMFRPGDAHFAKVRSDNASHVYDAIDENMVYGHLLRDSTLAEAMPDRYNGMQLDSYRTFTGPPDGGSADATYDMDEGELGAYDAGGGGGGGGGGSGSERYQTFLDPADSFLPPRPRTPIGREESLGYQDRRMVDNALYTFKGTSTFNTIRLSGADQQDDDDL</sequence>
<evidence type="ECO:0000259" key="3">
    <source>
        <dbReference type="Pfam" id="PF23665"/>
    </source>
</evidence>
<dbReference type="InterPro" id="IPR038811">
    <property type="entry name" value="CDCP1"/>
</dbReference>
<dbReference type="PANTHER" id="PTHR14477:SF1">
    <property type="entry name" value="CUB DOMAIN-CONTAINING PROTEIN 1"/>
    <property type="match status" value="1"/>
</dbReference>
<name>A0A8C4Z6Y1_GADMO</name>
<evidence type="ECO:0000313" key="6">
    <source>
        <dbReference type="Proteomes" id="UP000694546"/>
    </source>
</evidence>
<proteinExistence type="predicted"/>
<keyword evidence="2" id="KW-0812">Transmembrane</keyword>
<feature type="transmembrane region" description="Helical" evidence="2">
    <location>
        <begin position="402"/>
        <end position="426"/>
    </location>
</feature>
<dbReference type="AlphaFoldDB" id="A0A8C4Z6Y1"/>
<dbReference type="OMA" id="HFRISVM"/>
<dbReference type="InterPro" id="IPR056269">
    <property type="entry name" value="CUB_CDCP1_2nd_5th"/>
</dbReference>
<feature type="domain" description="CDCP1 second and fifth CUB" evidence="4">
    <location>
        <begin position="179"/>
        <end position="265"/>
    </location>
</feature>
<keyword evidence="2" id="KW-1133">Transmembrane helix</keyword>
<evidence type="ECO:0000313" key="5">
    <source>
        <dbReference type="Ensembl" id="ENSGMOP00000008479.2"/>
    </source>
</evidence>
<dbReference type="Proteomes" id="UP000694546">
    <property type="component" value="Chromosome 22"/>
</dbReference>
<evidence type="ECO:0000259" key="4">
    <source>
        <dbReference type="Pfam" id="PF23668"/>
    </source>
</evidence>
<dbReference type="Ensembl" id="ENSGMOT00000008718.2">
    <property type="protein sequence ID" value="ENSGMOP00000008479.2"/>
    <property type="gene ID" value="ENSGMOG00000007926.2"/>
</dbReference>
<feature type="domain" description="CDCP1 third and sixth CUB" evidence="3">
    <location>
        <begin position="1"/>
        <end position="71"/>
    </location>
</feature>
<dbReference type="Pfam" id="PF23668">
    <property type="entry name" value="CUB_CDCP1_2"/>
    <property type="match status" value="1"/>
</dbReference>
<feature type="domain" description="CDCP1 third and sixth CUB" evidence="3">
    <location>
        <begin position="281"/>
        <end position="393"/>
    </location>
</feature>
<evidence type="ECO:0008006" key="7">
    <source>
        <dbReference type="Google" id="ProtNLM"/>
    </source>
</evidence>